<dbReference type="Pfam" id="PF08002">
    <property type="entry name" value="DUF1697"/>
    <property type="match status" value="1"/>
</dbReference>
<dbReference type="Gene3D" id="3.30.70.1280">
    <property type="entry name" value="SP0830-like domains"/>
    <property type="match status" value="1"/>
</dbReference>
<name>A0A1H7RNP7_AQUAM</name>
<keyword evidence="2" id="KW-1185">Reference proteome</keyword>
<accession>A0A1H7RNP7</accession>
<dbReference type="STRING" id="1038014.SAMN04487910_2807"/>
<dbReference type="OrthoDB" id="9806494at2"/>
<proteinExistence type="predicted"/>
<dbReference type="Gene3D" id="3.30.70.1260">
    <property type="entry name" value="bacterial protein sp0830 like"/>
    <property type="match status" value="1"/>
</dbReference>
<evidence type="ECO:0000313" key="2">
    <source>
        <dbReference type="Proteomes" id="UP000198521"/>
    </source>
</evidence>
<sequence>MNTYIVLLRGINVGGHKKIKMDALKQLFLSLEFTDVETYIQSGNVVVKHRSKDIKSLEAIVRAGIEDCFGFDVPILMITHETLDTLLNNNPFIKRIENNEIESKKMYFMLLYNQADTKSVEELSTISFAPEEFVITQDVIYLFAANGYGKTKLHSNFFEKKLKCVATTRNLKTMNKLLELSFLIK</sequence>
<dbReference type="InterPro" id="IPR012545">
    <property type="entry name" value="DUF1697"/>
</dbReference>
<protein>
    <submittedName>
        <fullName evidence="1">Uncharacterized conserved protein, DUF1697 family</fullName>
    </submittedName>
</protein>
<evidence type="ECO:0000313" key="1">
    <source>
        <dbReference type="EMBL" id="SEL61679.1"/>
    </source>
</evidence>
<dbReference type="PIRSF" id="PIRSF008502">
    <property type="entry name" value="UCP008502"/>
    <property type="match status" value="1"/>
</dbReference>
<organism evidence="1 2">
    <name type="scientific">Aquimarina amphilecti</name>
    <dbReference type="NCBI Taxonomy" id="1038014"/>
    <lineage>
        <taxon>Bacteria</taxon>
        <taxon>Pseudomonadati</taxon>
        <taxon>Bacteroidota</taxon>
        <taxon>Flavobacteriia</taxon>
        <taxon>Flavobacteriales</taxon>
        <taxon>Flavobacteriaceae</taxon>
        <taxon>Aquimarina</taxon>
    </lineage>
</organism>
<dbReference type="Proteomes" id="UP000198521">
    <property type="component" value="Unassembled WGS sequence"/>
</dbReference>
<dbReference type="PANTHER" id="PTHR36439">
    <property type="entry name" value="BLL4334 PROTEIN"/>
    <property type="match status" value="1"/>
</dbReference>
<dbReference type="AlphaFoldDB" id="A0A1H7RNP7"/>
<dbReference type="PANTHER" id="PTHR36439:SF1">
    <property type="entry name" value="DUF1697 DOMAIN-CONTAINING PROTEIN"/>
    <property type="match status" value="1"/>
</dbReference>
<dbReference type="RefSeq" id="WP_091409576.1">
    <property type="nucleotide sequence ID" value="NZ_FOAB01000005.1"/>
</dbReference>
<reference evidence="1 2" key="1">
    <citation type="submission" date="2016-10" db="EMBL/GenBank/DDBJ databases">
        <authorList>
            <person name="de Groot N.N."/>
        </authorList>
    </citation>
    <scope>NUCLEOTIDE SEQUENCE [LARGE SCALE GENOMIC DNA]</scope>
    <source>
        <strain evidence="1 2">DSM 25232</strain>
    </source>
</reference>
<dbReference type="EMBL" id="FOAB01000005">
    <property type="protein sequence ID" value="SEL61679.1"/>
    <property type="molecule type" value="Genomic_DNA"/>
</dbReference>
<dbReference type="SUPFAM" id="SSF160379">
    <property type="entry name" value="SP0830-like"/>
    <property type="match status" value="1"/>
</dbReference>
<gene>
    <name evidence="1" type="ORF">SAMN04487910_2807</name>
</gene>